<evidence type="ECO:0000256" key="4">
    <source>
        <dbReference type="ARBA" id="ARBA00070796"/>
    </source>
</evidence>
<comment type="caution">
    <text evidence="6">The sequence shown here is derived from an EMBL/GenBank/DDBJ whole genome shotgun (WGS) entry which is preliminary data.</text>
</comment>
<dbReference type="EMBL" id="JAAAIL010000110">
    <property type="protein sequence ID" value="KAG0279668.1"/>
    <property type="molecule type" value="Genomic_DNA"/>
</dbReference>
<evidence type="ECO:0000256" key="2">
    <source>
        <dbReference type="ARBA" id="ARBA00023002"/>
    </source>
</evidence>
<keyword evidence="2" id="KW-0560">Oxidoreductase</keyword>
<feature type="domain" description="Enoyl reductase (ER)" evidence="5">
    <location>
        <begin position="15"/>
        <end position="326"/>
    </location>
</feature>
<dbReference type="PANTHER" id="PTHR48106:SF13">
    <property type="entry name" value="QUINONE OXIDOREDUCTASE-RELATED"/>
    <property type="match status" value="1"/>
</dbReference>
<dbReference type="InterPro" id="IPR047618">
    <property type="entry name" value="QOR-like"/>
</dbReference>
<dbReference type="InterPro" id="IPR013154">
    <property type="entry name" value="ADH-like_N"/>
</dbReference>
<dbReference type="Proteomes" id="UP001194580">
    <property type="component" value="Unassembled WGS sequence"/>
</dbReference>
<dbReference type="Pfam" id="PF08240">
    <property type="entry name" value="ADH_N"/>
    <property type="match status" value="1"/>
</dbReference>
<evidence type="ECO:0000256" key="3">
    <source>
        <dbReference type="ARBA" id="ARBA00043088"/>
    </source>
</evidence>
<dbReference type="Pfam" id="PF00107">
    <property type="entry name" value="ADH_zinc_N"/>
    <property type="match status" value="1"/>
</dbReference>
<dbReference type="InterPro" id="IPR020843">
    <property type="entry name" value="ER"/>
</dbReference>
<dbReference type="GO" id="GO:0003960">
    <property type="term" value="F:quinone reductase (NADPH) activity"/>
    <property type="evidence" value="ECO:0007669"/>
    <property type="project" value="InterPro"/>
</dbReference>
<sequence>MVNSTARVIRVAEHGDASALQATTIPRPVPGPTQVLVKVAFAGVNYIDVSERSGKYPTPAPLIPGREGSGEIVEVGSQAQGGFKVGDRVAFLGQNTYADFVAVDTIHIAKLPDHVSLETGAAFILQGLTAVGLVRKGYNVQKGDWIVVHAAAGGVGLLVSQLGRLLGAHVIGTVSTEEKAALARANGAEHVVVINKGYEALEKKVNELTNGQGVHAVFDSVGEATFESSLNVVRRLGTLVLFGSASGQVPPLNVVRLAGKNVKLTWTTLYNYITTREEFEELYNEAVEFLEKDQLKVAISKVYAFDDVQQVHLDLEGRKTTGKLLIKIQ</sequence>
<keyword evidence="1" id="KW-0521">NADP</keyword>
<dbReference type="PANTHER" id="PTHR48106">
    <property type="entry name" value="QUINONE OXIDOREDUCTASE PIG3-RELATED"/>
    <property type="match status" value="1"/>
</dbReference>
<accession>A0AAD4DJC8</accession>
<dbReference type="SUPFAM" id="SSF51735">
    <property type="entry name" value="NAD(P)-binding Rossmann-fold domains"/>
    <property type="match status" value="1"/>
</dbReference>
<protein>
    <recommendedName>
        <fullName evidence="4">Probable quinone oxidoreductase</fullName>
    </recommendedName>
    <alternativeName>
        <fullName evidence="3">NADPH:quinone reductase</fullName>
    </alternativeName>
</protein>
<gene>
    <name evidence="6" type="primary">ZTA1_1</name>
    <name evidence="6" type="ORF">BGZ95_000546</name>
</gene>
<reference evidence="6" key="1">
    <citation type="journal article" date="2020" name="Fungal Divers.">
        <title>Resolving the Mortierellaceae phylogeny through synthesis of multi-gene phylogenetics and phylogenomics.</title>
        <authorList>
            <person name="Vandepol N."/>
            <person name="Liber J."/>
            <person name="Desiro A."/>
            <person name="Na H."/>
            <person name="Kennedy M."/>
            <person name="Barry K."/>
            <person name="Grigoriev I.V."/>
            <person name="Miller A.N."/>
            <person name="O'Donnell K."/>
            <person name="Stajich J.E."/>
            <person name="Bonito G."/>
        </authorList>
    </citation>
    <scope>NUCLEOTIDE SEQUENCE</scope>
    <source>
        <strain evidence="6">NRRL 28262</strain>
    </source>
</reference>
<evidence type="ECO:0000259" key="5">
    <source>
        <dbReference type="SMART" id="SM00829"/>
    </source>
</evidence>
<dbReference type="AlphaFoldDB" id="A0AAD4DJC8"/>
<name>A0AAD4DJC8_9FUNG</name>
<dbReference type="InterPro" id="IPR011032">
    <property type="entry name" value="GroES-like_sf"/>
</dbReference>
<dbReference type="FunFam" id="3.40.50.720:FF:000053">
    <property type="entry name" value="Quinone oxidoreductase 1"/>
    <property type="match status" value="1"/>
</dbReference>
<dbReference type="InterPro" id="IPR036291">
    <property type="entry name" value="NAD(P)-bd_dom_sf"/>
</dbReference>
<dbReference type="SUPFAM" id="SSF50129">
    <property type="entry name" value="GroES-like"/>
    <property type="match status" value="1"/>
</dbReference>
<dbReference type="Gene3D" id="3.40.50.720">
    <property type="entry name" value="NAD(P)-binding Rossmann-like Domain"/>
    <property type="match status" value="1"/>
</dbReference>
<dbReference type="CDD" id="cd05286">
    <property type="entry name" value="QOR2"/>
    <property type="match status" value="1"/>
</dbReference>
<evidence type="ECO:0000256" key="1">
    <source>
        <dbReference type="ARBA" id="ARBA00022857"/>
    </source>
</evidence>
<proteinExistence type="predicted"/>
<dbReference type="SMART" id="SM00829">
    <property type="entry name" value="PKS_ER"/>
    <property type="match status" value="1"/>
</dbReference>
<dbReference type="GO" id="GO:0035925">
    <property type="term" value="F:mRNA 3'-UTR AU-rich region binding"/>
    <property type="evidence" value="ECO:0007669"/>
    <property type="project" value="TreeGrafter"/>
</dbReference>
<dbReference type="InterPro" id="IPR013149">
    <property type="entry name" value="ADH-like_C"/>
</dbReference>
<dbReference type="Gene3D" id="3.90.180.10">
    <property type="entry name" value="Medium-chain alcohol dehydrogenases, catalytic domain"/>
    <property type="match status" value="1"/>
</dbReference>
<organism evidence="6 7">
    <name type="scientific">Linnemannia exigua</name>
    <dbReference type="NCBI Taxonomy" id="604196"/>
    <lineage>
        <taxon>Eukaryota</taxon>
        <taxon>Fungi</taxon>
        <taxon>Fungi incertae sedis</taxon>
        <taxon>Mucoromycota</taxon>
        <taxon>Mortierellomycotina</taxon>
        <taxon>Mortierellomycetes</taxon>
        <taxon>Mortierellales</taxon>
        <taxon>Mortierellaceae</taxon>
        <taxon>Linnemannia</taxon>
    </lineage>
</organism>
<dbReference type="GO" id="GO:0005829">
    <property type="term" value="C:cytosol"/>
    <property type="evidence" value="ECO:0007669"/>
    <property type="project" value="TreeGrafter"/>
</dbReference>
<evidence type="ECO:0000313" key="6">
    <source>
        <dbReference type="EMBL" id="KAG0279668.1"/>
    </source>
</evidence>
<evidence type="ECO:0000313" key="7">
    <source>
        <dbReference type="Proteomes" id="UP001194580"/>
    </source>
</evidence>
<keyword evidence="7" id="KW-1185">Reference proteome</keyword>
<dbReference type="GO" id="GO:0070402">
    <property type="term" value="F:NADPH binding"/>
    <property type="evidence" value="ECO:0007669"/>
    <property type="project" value="TreeGrafter"/>
</dbReference>